<protein>
    <submittedName>
        <fullName evidence="1">Uncharacterized protein</fullName>
    </submittedName>
</protein>
<dbReference type="RefSeq" id="WP_137815023.1">
    <property type="nucleotide sequence ID" value="NZ_BJFL01000019.1"/>
</dbReference>
<evidence type="ECO:0000313" key="1">
    <source>
        <dbReference type="EMBL" id="GDY31983.1"/>
    </source>
</evidence>
<dbReference type="AlphaFoldDB" id="A0A4D4JDL6"/>
<reference evidence="2" key="1">
    <citation type="submission" date="2019-04" db="EMBL/GenBank/DDBJ databases">
        <title>Draft genome sequence of Pseudonocardiaceae bacterium SL3-2-4.</title>
        <authorList>
            <person name="Ningsih F."/>
            <person name="Yokota A."/>
            <person name="Sakai Y."/>
            <person name="Nanatani K."/>
            <person name="Yabe S."/>
            <person name="Oetari A."/>
            <person name="Sjamsuridzal W."/>
        </authorList>
    </citation>
    <scope>NUCLEOTIDE SEQUENCE [LARGE SCALE GENOMIC DNA]</scope>
    <source>
        <strain evidence="2">SL3-2-4</strain>
    </source>
</reference>
<dbReference type="EMBL" id="BJFL01000019">
    <property type="protein sequence ID" value="GDY31983.1"/>
    <property type="molecule type" value="Genomic_DNA"/>
</dbReference>
<proteinExistence type="predicted"/>
<sequence>MIKDPLTVWNGPFPYDALAPAGITPRSTQAEVEDASFTLMTRRLMNPVTQKAWDELRDVRRRLLADFLLYDVDPADFDEARQHVRRELADPGEPSQVTDALAAPVEFLDDLAGDLSEVTLTPPPPVLPRDLDAFPPQSLIDSLISFDR</sequence>
<evidence type="ECO:0000313" key="2">
    <source>
        <dbReference type="Proteomes" id="UP000298860"/>
    </source>
</evidence>
<name>A0A4D4JDL6_9PSEU</name>
<gene>
    <name evidence="1" type="ORF">GTS_36160</name>
</gene>
<comment type="caution">
    <text evidence="1">The sequence shown here is derived from an EMBL/GenBank/DDBJ whole genome shotgun (WGS) entry which is preliminary data.</text>
</comment>
<keyword evidence="2" id="KW-1185">Reference proteome</keyword>
<dbReference type="OrthoDB" id="4241209at2"/>
<dbReference type="Proteomes" id="UP000298860">
    <property type="component" value="Unassembled WGS sequence"/>
</dbReference>
<accession>A0A4D4JDL6</accession>
<organism evidence="1 2">
    <name type="scientific">Gandjariella thermophila</name>
    <dbReference type="NCBI Taxonomy" id="1931992"/>
    <lineage>
        <taxon>Bacteria</taxon>
        <taxon>Bacillati</taxon>
        <taxon>Actinomycetota</taxon>
        <taxon>Actinomycetes</taxon>
        <taxon>Pseudonocardiales</taxon>
        <taxon>Pseudonocardiaceae</taxon>
        <taxon>Gandjariella</taxon>
    </lineage>
</organism>